<dbReference type="InterPro" id="IPR022663">
    <property type="entry name" value="DapB_C"/>
</dbReference>
<dbReference type="InterPro" id="IPR036291">
    <property type="entry name" value="NAD(P)-bd_dom_sf"/>
</dbReference>
<dbReference type="SUPFAM" id="SSF55347">
    <property type="entry name" value="Glyceraldehyde-3-phosphate dehydrogenase-like, C-terminal domain"/>
    <property type="match status" value="1"/>
</dbReference>
<feature type="binding site" evidence="13">
    <location>
        <position position="161"/>
    </location>
    <ligand>
        <name>(S)-2,3,4,5-tetrahydrodipicolinate</name>
        <dbReference type="ChEBI" id="CHEBI:16845"/>
    </ligand>
</feature>
<feature type="active site" description="Proton donor" evidence="13">
    <location>
        <position position="164"/>
    </location>
</feature>
<reference evidence="16 17" key="1">
    <citation type="submission" date="2017-06" db="EMBL/GenBank/DDBJ databases">
        <title>Novel microbial phyla capable of carbon fixation and sulfur reduction in deep-sea sediments.</title>
        <authorList>
            <person name="Huang J."/>
            <person name="Baker B."/>
            <person name="Wang Y."/>
        </authorList>
    </citation>
    <scope>NUCLEOTIDE SEQUENCE [LARGE SCALE GENOMIC DNA]</scope>
    <source>
        <strain evidence="16">B3_LCP</strain>
    </source>
</reference>
<comment type="caution">
    <text evidence="13">Lacks conserved residue(s) required for the propagation of feature annotation.</text>
</comment>
<evidence type="ECO:0000256" key="11">
    <source>
        <dbReference type="ARBA" id="ARBA00049080"/>
    </source>
</evidence>
<feature type="binding site" evidence="13">
    <location>
        <begin position="103"/>
        <end position="105"/>
    </location>
    <ligand>
        <name>NAD(+)</name>
        <dbReference type="ChEBI" id="CHEBI:57540"/>
    </ligand>
</feature>
<dbReference type="EC" id="1.17.1.8" evidence="10 13"/>
<feature type="binding site" evidence="13">
    <location>
        <begin position="127"/>
        <end position="130"/>
    </location>
    <ligand>
        <name>NAD(+)</name>
        <dbReference type="ChEBI" id="CHEBI:57540"/>
    </ligand>
</feature>
<comment type="caution">
    <text evidence="13">Was originally thought to be a dihydrodipicolinate reductase (DHDPR), catalyzing the conversion of dihydrodipicolinate to tetrahydrodipicolinate. However, it was shown in E.coli that the substrate of the enzymatic reaction is not dihydrodipicolinate (DHDP) but in fact (2S,4S)-4-hydroxy-2,3,4,5-tetrahydrodipicolinic acid (HTPA), the product released by the DapA-catalyzed reaction.</text>
</comment>
<dbReference type="GO" id="GO:0019877">
    <property type="term" value="P:diaminopimelate biosynthetic process"/>
    <property type="evidence" value="ECO:0007669"/>
    <property type="project" value="UniProtKB-UniRule"/>
</dbReference>
<comment type="catalytic activity">
    <reaction evidence="11 13">
        <text>(S)-2,3,4,5-tetrahydrodipicolinate + NADP(+) + H2O = (2S,4S)-4-hydroxy-2,3,4,5-tetrahydrodipicolinate + NADPH + H(+)</text>
        <dbReference type="Rhea" id="RHEA:35331"/>
        <dbReference type="ChEBI" id="CHEBI:15377"/>
        <dbReference type="ChEBI" id="CHEBI:15378"/>
        <dbReference type="ChEBI" id="CHEBI:16845"/>
        <dbReference type="ChEBI" id="CHEBI:57783"/>
        <dbReference type="ChEBI" id="CHEBI:58349"/>
        <dbReference type="ChEBI" id="CHEBI:67139"/>
        <dbReference type="EC" id="1.17.1.8"/>
    </reaction>
</comment>
<keyword evidence="5 13" id="KW-0220">Diaminopimelate biosynthesis</keyword>
<protein>
    <recommendedName>
        <fullName evidence="10 13">4-hydroxy-tetrahydrodipicolinate reductase</fullName>
        <shortName evidence="13">HTPA reductase</shortName>
        <ecNumber evidence="10 13">1.17.1.8</ecNumber>
    </recommendedName>
</protein>
<dbReference type="Proteomes" id="UP000319619">
    <property type="component" value="Unassembled WGS sequence"/>
</dbReference>
<proteinExistence type="inferred from homology"/>
<keyword evidence="8 13" id="KW-0457">Lysine biosynthesis</keyword>
<dbReference type="PANTHER" id="PTHR20836">
    <property type="entry name" value="DIHYDRODIPICOLINATE REDUCTASE"/>
    <property type="match status" value="1"/>
</dbReference>
<evidence type="ECO:0000256" key="12">
    <source>
        <dbReference type="ARBA" id="ARBA00049396"/>
    </source>
</evidence>
<dbReference type="HAMAP" id="MF_00102">
    <property type="entry name" value="DapB"/>
    <property type="match status" value="1"/>
</dbReference>
<feature type="domain" description="Dihydrodipicolinate reductase N-terminal" evidence="14">
    <location>
        <begin position="13"/>
        <end position="130"/>
    </location>
</feature>
<evidence type="ECO:0000313" key="16">
    <source>
        <dbReference type="EMBL" id="TKJ37585.1"/>
    </source>
</evidence>
<evidence type="ECO:0000256" key="6">
    <source>
        <dbReference type="ARBA" id="ARBA00023002"/>
    </source>
</evidence>
<keyword evidence="7 13" id="KW-0520">NAD</keyword>
<organism evidence="16 17">
    <name type="scientific">candidate division LCP-89 bacterium B3_LCP</name>
    <dbReference type="NCBI Taxonomy" id="2012998"/>
    <lineage>
        <taxon>Bacteria</taxon>
        <taxon>Pseudomonadati</taxon>
        <taxon>Bacteria division LCP-89</taxon>
    </lineage>
</organism>
<comment type="subunit">
    <text evidence="13">Homotetramer.</text>
</comment>
<evidence type="ECO:0000256" key="9">
    <source>
        <dbReference type="ARBA" id="ARBA00037922"/>
    </source>
</evidence>
<gene>
    <name evidence="13" type="primary">dapB</name>
    <name evidence="16" type="ORF">CEE37_13810</name>
</gene>
<dbReference type="EMBL" id="NJBN01000012">
    <property type="protein sequence ID" value="TKJ37585.1"/>
    <property type="molecule type" value="Genomic_DNA"/>
</dbReference>
<name>A0A532URK6_UNCL8</name>
<dbReference type="GO" id="GO:0008839">
    <property type="term" value="F:4-hydroxy-tetrahydrodipicolinate reductase"/>
    <property type="evidence" value="ECO:0007669"/>
    <property type="project" value="UniProtKB-EC"/>
</dbReference>
<evidence type="ECO:0000259" key="14">
    <source>
        <dbReference type="Pfam" id="PF01113"/>
    </source>
</evidence>
<keyword evidence="3 13" id="KW-0028">Amino-acid biosynthesis</keyword>
<dbReference type="Pfam" id="PF01113">
    <property type="entry name" value="DapB_N"/>
    <property type="match status" value="1"/>
</dbReference>
<dbReference type="SUPFAM" id="SSF51735">
    <property type="entry name" value="NAD(P)-binding Rossmann-fold domains"/>
    <property type="match status" value="1"/>
</dbReference>
<dbReference type="GO" id="GO:0051287">
    <property type="term" value="F:NAD binding"/>
    <property type="evidence" value="ECO:0007669"/>
    <property type="project" value="UniProtKB-UniRule"/>
</dbReference>
<evidence type="ECO:0000256" key="2">
    <source>
        <dbReference type="ARBA" id="ARBA00022490"/>
    </source>
</evidence>
<keyword evidence="4 13" id="KW-0521">NADP</keyword>
<dbReference type="GO" id="GO:0005829">
    <property type="term" value="C:cytosol"/>
    <property type="evidence" value="ECO:0007669"/>
    <property type="project" value="TreeGrafter"/>
</dbReference>
<feature type="domain" description="Dihydrodipicolinate reductase C-terminal" evidence="15">
    <location>
        <begin position="133"/>
        <end position="250"/>
    </location>
</feature>
<comment type="pathway">
    <text evidence="9 13">Amino-acid biosynthesis; L-lysine biosynthesis via DAP pathway; (S)-tetrahydrodipicolinate from L-aspartate: step 4/4.</text>
</comment>
<evidence type="ECO:0000256" key="13">
    <source>
        <dbReference type="HAMAP-Rule" id="MF_00102"/>
    </source>
</evidence>
<dbReference type="Gene3D" id="3.40.50.720">
    <property type="entry name" value="NAD(P)-binding Rossmann-like Domain"/>
    <property type="match status" value="1"/>
</dbReference>
<keyword evidence="6 13" id="KW-0560">Oxidoreductase</keyword>
<evidence type="ECO:0000256" key="5">
    <source>
        <dbReference type="ARBA" id="ARBA00022915"/>
    </source>
</evidence>
<evidence type="ECO:0000313" key="17">
    <source>
        <dbReference type="Proteomes" id="UP000319619"/>
    </source>
</evidence>
<accession>A0A532URK6</accession>
<dbReference type="Pfam" id="PF05173">
    <property type="entry name" value="DapB_C"/>
    <property type="match status" value="1"/>
</dbReference>
<comment type="caution">
    <text evidence="16">The sequence shown here is derived from an EMBL/GenBank/DDBJ whole genome shotgun (WGS) entry which is preliminary data.</text>
</comment>
<evidence type="ECO:0000256" key="10">
    <source>
        <dbReference type="ARBA" id="ARBA00038983"/>
    </source>
</evidence>
<dbReference type="PANTHER" id="PTHR20836:SF0">
    <property type="entry name" value="4-HYDROXY-TETRAHYDRODIPICOLINATE REDUCTASE 1, CHLOROPLASTIC-RELATED"/>
    <property type="match status" value="1"/>
</dbReference>
<comment type="similarity">
    <text evidence="1 13">Belongs to the DapB family.</text>
</comment>
<feature type="binding site" evidence="13">
    <location>
        <begin position="170"/>
        <end position="171"/>
    </location>
    <ligand>
        <name>(S)-2,3,4,5-tetrahydrodipicolinate</name>
        <dbReference type="ChEBI" id="CHEBI:16845"/>
    </ligand>
</feature>
<dbReference type="InterPro" id="IPR023940">
    <property type="entry name" value="DHDPR_bac"/>
</dbReference>
<dbReference type="CDD" id="cd02274">
    <property type="entry name" value="DHDPR_N"/>
    <property type="match status" value="1"/>
</dbReference>
<evidence type="ECO:0000259" key="15">
    <source>
        <dbReference type="Pfam" id="PF05173"/>
    </source>
</evidence>
<dbReference type="Gene3D" id="3.30.360.10">
    <property type="entry name" value="Dihydrodipicolinate Reductase, domain 2"/>
    <property type="match status" value="1"/>
</dbReference>
<comment type="catalytic activity">
    <reaction evidence="12 13">
        <text>(S)-2,3,4,5-tetrahydrodipicolinate + NAD(+) + H2O = (2S,4S)-4-hydroxy-2,3,4,5-tetrahydrodipicolinate + NADH + H(+)</text>
        <dbReference type="Rhea" id="RHEA:35323"/>
        <dbReference type="ChEBI" id="CHEBI:15377"/>
        <dbReference type="ChEBI" id="CHEBI:15378"/>
        <dbReference type="ChEBI" id="CHEBI:16845"/>
        <dbReference type="ChEBI" id="CHEBI:57540"/>
        <dbReference type="ChEBI" id="CHEBI:57945"/>
        <dbReference type="ChEBI" id="CHEBI:67139"/>
        <dbReference type="EC" id="1.17.1.8"/>
    </reaction>
</comment>
<dbReference type="GO" id="GO:0009089">
    <property type="term" value="P:lysine biosynthetic process via diaminopimelate"/>
    <property type="evidence" value="ECO:0007669"/>
    <property type="project" value="UniProtKB-UniRule"/>
</dbReference>
<evidence type="ECO:0000256" key="1">
    <source>
        <dbReference type="ARBA" id="ARBA00006642"/>
    </source>
</evidence>
<evidence type="ECO:0000256" key="3">
    <source>
        <dbReference type="ARBA" id="ARBA00022605"/>
    </source>
</evidence>
<keyword evidence="2 13" id="KW-0963">Cytoplasm</keyword>
<dbReference type="PROSITE" id="PS01298">
    <property type="entry name" value="DAPB"/>
    <property type="match status" value="1"/>
</dbReference>
<dbReference type="InterPro" id="IPR000846">
    <property type="entry name" value="DapB_N"/>
</dbReference>
<dbReference type="GO" id="GO:0050661">
    <property type="term" value="F:NADP binding"/>
    <property type="evidence" value="ECO:0007669"/>
    <property type="project" value="UniProtKB-UniRule"/>
</dbReference>
<feature type="active site" description="Proton donor/acceptor" evidence="13">
    <location>
        <position position="160"/>
    </location>
</feature>
<dbReference type="UniPathway" id="UPA00034">
    <property type="reaction ID" value="UER00018"/>
</dbReference>
<comment type="subcellular location">
    <subcellularLocation>
        <location evidence="13">Cytoplasm</location>
    </subcellularLocation>
</comment>
<dbReference type="AlphaFoldDB" id="A0A532URK6"/>
<evidence type="ECO:0000256" key="7">
    <source>
        <dbReference type="ARBA" id="ARBA00023027"/>
    </source>
</evidence>
<dbReference type="GO" id="GO:0016726">
    <property type="term" value="F:oxidoreductase activity, acting on CH or CH2 groups, NAD or NADP as acceptor"/>
    <property type="evidence" value="ECO:0007669"/>
    <property type="project" value="UniProtKB-UniRule"/>
</dbReference>
<sequence length="252" mass="27223">MESSKNNPAQDTIAVGLCGVGGRMGREILSEALLYQNVTIVRGYESLDYRLLGTKIGGITIEADNVETFLDDCGVLIDFSAPADGVISHLERAAKKKVAAIVGSTGFDSKARNRMEELAGEIPILYSANMSLGINVLIALSQRVQELVGGGYDIDVVETHHRTKRDAPSGTALMIEQYLHLIDPDVSVQHHSIRAGDVTGEHTVLFTGVGERLELTHRASSRKAFTKGVFAAVNFIIGKPPGFYDMRKVLGL</sequence>
<dbReference type="InterPro" id="IPR022664">
    <property type="entry name" value="DapB_N_CS"/>
</dbReference>
<evidence type="ECO:0000256" key="8">
    <source>
        <dbReference type="ARBA" id="ARBA00023154"/>
    </source>
</evidence>
<dbReference type="PIRSF" id="PIRSF000161">
    <property type="entry name" value="DHPR"/>
    <property type="match status" value="1"/>
</dbReference>
<comment type="function">
    <text evidence="13">Catalyzes the conversion of 4-hydroxy-tetrahydrodipicolinate (HTPA) to tetrahydrodipicolinate.</text>
</comment>
<feature type="binding site" evidence="13">
    <location>
        <begin position="19"/>
        <end position="24"/>
    </location>
    <ligand>
        <name>NAD(+)</name>
        <dbReference type="ChEBI" id="CHEBI:57540"/>
    </ligand>
</feature>
<evidence type="ECO:0000256" key="4">
    <source>
        <dbReference type="ARBA" id="ARBA00022857"/>
    </source>
</evidence>